<dbReference type="Gene3D" id="3.20.20.140">
    <property type="entry name" value="Metal-dependent hydrolases"/>
    <property type="match status" value="1"/>
</dbReference>
<feature type="binding site" evidence="7">
    <location>
        <position position="164"/>
    </location>
    <ligand>
        <name>4-imidazolone-5-propanoate</name>
        <dbReference type="ChEBI" id="CHEBI:77893"/>
    </ligand>
</feature>
<name>A0A1R1LJ77_9MICC</name>
<feature type="binding site" evidence="7">
    <location>
        <position position="299"/>
    </location>
    <ligand>
        <name>Zn(2+)</name>
        <dbReference type="ChEBI" id="CHEBI:29105"/>
    </ligand>
</feature>
<keyword evidence="4 7" id="KW-0369">Histidine metabolism</keyword>
<protein>
    <recommendedName>
        <fullName evidence="1 7">Imidazolonepropionase</fullName>
        <ecNumber evidence="1 7">3.5.2.7</ecNumber>
    </recommendedName>
    <alternativeName>
        <fullName evidence="7">Imidazolone-5-propionate hydrolase</fullName>
    </alternativeName>
</protein>
<feature type="binding site" evidence="7">
    <location>
        <position position="304"/>
    </location>
    <ligand>
        <name>4-imidazolone-5-propanoate</name>
        <dbReference type="ChEBI" id="CHEBI:77893"/>
    </ligand>
</feature>
<gene>
    <name evidence="7" type="primary">hutI</name>
    <name evidence="9" type="ORF">BKD30_02730</name>
</gene>
<keyword evidence="5 7" id="KW-0862">Zinc</keyword>
<comment type="similarity">
    <text evidence="7">Belongs to the metallo-dependent hydrolases superfamily. HutI family.</text>
</comment>
<dbReference type="PANTHER" id="PTHR42752:SF1">
    <property type="entry name" value="IMIDAZOLONEPROPIONASE-RELATED"/>
    <property type="match status" value="1"/>
</dbReference>
<dbReference type="GO" id="GO:0019556">
    <property type="term" value="P:L-histidine catabolic process to glutamate and formamide"/>
    <property type="evidence" value="ECO:0007669"/>
    <property type="project" value="UniProtKB-UniRule"/>
</dbReference>
<comment type="catalytic activity">
    <reaction evidence="7">
        <text>4-imidazolone-5-propanoate + H2O = N-formimidoyl-L-glutamate</text>
        <dbReference type="Rhea" id="RHEA:23660"/>
        <dbReference type="ChEBI" id="CHEBI:15377"/>
        <dbReference type="ChEBI" id="CHEBI:58928"/>
        <dbReference type="ChEBI" id="CHEBI:77893"/>
        <dbReference type="EC" id="3.5.2.7"/>
    </reaction>
</comment>
<feature type="binding site" evidence="7">
    <location>
        <position position="72"/>
    </location>
    <ligand>
        <name>Zn(2+)</name>
        <dbReference type="ChEBI" id="CHEBI:29105"/>
    </ligand>
</feature>
<dbReference type="InterPro" id="IPR032466">
    <property type="entry name" value="Metal_Hydrolase"/>
</dbReference>
<comment type="subcellular location">
    <subcellularLocation>
        <location evidence="7">Cytoplasm</location>
    </subcellularLocation>
</comment>
<dbReference type="InterPro" id="IPR006680">
    <property type="entry name" value="Amidohydro-rel"/>
</dbReference>
<reference evidence="9 10" key="1">
    <citation type="submission" date="2016-12" db="EMBL/GenBank/DDBJ databases">
        <title>Draft genome of Tersicoccus phoenicis 1P05MA.</title>
        <authorList>
            <person name="Nakajima Y."/>
            <person name="Yoshizawa S."/>
            <person name="Nakamura K."/>
            <person name="Ogura Y."/>
            <person name="Hayashi T."/>
            <person name="Kogure K."/>
        </authorList>
    </citation>
    <scope>NUCLEOTIDE SEQUENCE [LARGE SCALE GENOMIC DNA]</scope>
    <source>
        <strain evidence="9 10">1p05MA</strain>
    </source>
</reference>
<dbReference type="AlphaFoldDB" id="A0A1R1LJ77"/>
<dbReference type="SUPFAM" id="SSF51338">
    <property type="entry name" value="Composite domain of metallo-dependent hydrolases"/>
    <property type="match status" value="1"/>
</dbReference>
<keyword evidence="3 7" id="KW-0378">Hydrolase</keyword>
<keyword evidence="6 7" id="KW-0408">Iron</keyword>
<dbReference type="GO" id="GO:0019557">
    <property type="term" value="P:L-histidine catabolic process to glutamate and formate"/>
    <property type="evidence" value="ECO:0007669"/>
    <property type="project" value="UniProtKB-UniPathway"/>
</dbReference>
<dbReference type="EC" id="3.5.2.7" evidence="1 7"/>
<feature type="domain" description="Amidohydrolase-related" evidence="8">
    <location>
        <begin position="62"/>
        <end position="368"/>
    </location>
</feature>
<dbReference type="Pfam" id="PF01979">
    <property type="entry name" value="Amidohydro_1"/>
    <property type="match status" value="1"/>
</dbReference>
<dbReference type="Gene3D" id="2.30.40.10">
    <property type="entry name" value="Urease, subunit C, domain 1"/>
    <property type="match status" value="1"/>
</dbReference>
<dbReference type="HAMAP" id="MF_00372">
    <property type="entry name" value="HutI"/>
    <property type="match status" value="1"/>
</dbReference>
<dbReference type="InterPro" id="IPR011059">
    <property type="entry name" value="Metal-dep_hydrolase_composite"/>
</dbReference>
<evidence type="ECO:0000256" key="2">
    <source>
        <dbReference type="ARBA" id="ARBA00022723"/>
    </source>
</evidence>
<evidence type="ECO:0000256" key="3">
    <source>
        <dbReference type="ARBA" id="ARBA00022801"/>
    </source>
</evidence>
<evidence type="ECO:0000259" key="8">
    <source>
        <dbReference type="Pfam" id="PF01979"/>
    </source>
</evidence>
<feature type="binding site" evidence="7">
    <location>
        <position position="137"/>
    </location>
    <ligand>
        <name>4-imidazolone-5-propanoate</name>
        <dbReference type="ChEBI" id="CHEBI:77893"/>
    </ligand>
</feature>
<dbReference type="OrthoDB" id="9776455at2"/>
<dbReference type="RefSeq" id="WP_076701648.1">
    <property type="nucleotide sequence ID" value="NZ_MRDE01000016.1"/>
</dbReference>
<feature type="binding site" evidence="7">
    <location>
        <position position="70"/>
    </location>
    <ligand>
        <name>Zn(2+)</name>
        <dbReference type="ChEBI" id="CHEBI:29105"/>
    </ligand>
</feature>
<feature type="binding site" evidence="7">
    <location>
        <position position="137"/>
    </location>
    <ligand>
        <name>N-formimidoyl-L-glutamate</name>
        <dbReference type="ChEBI" id="CHEBI:58928"/>
    </ligand>
</feature>
<evidence type="ECO:0000256" key="7">
    <source>
        <dbReference type="HAMAP-Rule" id="MF_00372"/>
    </source>
</evidence>
<dbReference type="GO" id="GO:0008270">
    <property type="term" value="F:zinc ion binding"/>
    <property type="evidence" value="ECO:0007669"/>
    <property type="project" value="UniProtKB-UniRule"/>
</dbReference>
<feature type="binding site" evidence="7">
    <location>
        <position position="303"/>
    </location>
    <ligand>
        <name>N-formimidoyl-L-glutamate</name>
        <dbReference type="ChEBI" id="CHEBI:58928"/>
    </ligand>
</feature>
<feature type="binding site" evidence="7">
    <location>
        <position position="70"/>
    </location>
    <ligand>
        <name>Fe(3+)</name>
        <dbReference type="ChEBI" id="CHEBI:29034"/>
    </ligand>
</feature>
<feature type="binding site" evidence="7">
    <location>
        <position position="225"/>
    </location>
    <ligand>
        <name>Zn(2+)</name>
        <dbReference type="ChEBI" id="CHEBI:29105"/>
    </ligand>
</feature>
<comment type="cofactor">
    <cofactor evidence="7">
        <name>Zn(2+)</name>
        <dbReference type="ChEBI" id="CHEBI:29105"/>
    </cofactor>
    <cofactor evidence="7">
        <name>Fe(3+)</name>
        <dbReference type="ChEBI" id="CHEBI:29034"/>
    </cofactor>
    <text evidence="7">Binds 1 zinc or iron ion per subunit.</text>
</comment>
<dbReference type="Proteomes" id="UP000187085">
    <property type="component" value="Unassembled WGS sequence"/>
</dbReference>
<dbReference type="GO" id="GO:0005506">
    <property type="term" value="F:iron ion binding"/>
    <property type="evidence" value="ECO:0007669"/>
    <property type="project" value="UniProtKB-UniRule"/>
</dbReference>
<feature type="binding site" evidence="7">
    <location>
        <position position="301"/>
    </location>
    <ligand>
        <name>N-formimidoyl-L-glutamate</name>
        <dbReference type="ChEBI" id="CHEBI:58928"/>
    </ligand>
</feature>
<dbReference type="STRING" id="554083.BKD30_02730"/>
<evidence type="ECO:0000256" key="1">
    <source>
        <dbReference type="ARBA" id="ARBA00012864"/>
    </source>
</evidence>
<dbReference type="PANTHER" id="PTHR42752">
    <property type="entry name" value="IMIDAZOLONEPROPIONASE"/>
    <property type="match status" value="1"/>
</dbReference>
<comment type="function">
    <text evidence="7">Catalyzes the hydrolytic cleavage of the carbon-nitrogen bond in imidazolone-5-propanoate to yield N-formimidoyl-L-glutamate. It is the third step in the universal histidine degradation pathway.</text>
</comment>
<dbReference type="UniPathway" id="UPA00379">
    <property type="reaction ID" value="UER00551"/>
</dbReference>
<dbReference type="NCBIfam" id="TIGR01224">
    <property type="entry name" value="hutI"/>
    <property type="match status" value="1"/>
</dbReference>
<feature type="binding site" evidence="7">
    <location>
        <position position="299"/>
    </location>
    <ligand>
        <name>Fe(3+)</name>
        <dbReference type="ChEBI" id="CHEBI:29034"/>
    </ligand>
</feature>
<dbReference type="GO" id="GO:0050480">
    <property type="term" value="F:imidazolonepropionase activity"/>
    <property type="evidence" value="ECO:0007669"/>
    <property type="project" value="UniProtKB-UniRule"/>
</dbReference>
<dbReference type="SUPFAM" id="SSF51556">
    <property type="entry name" value="Metallo-dependent hydrolases"/>
    <property type="match status" value="1"/>
</dbReference>
<evidence type="ECO:0000256" key="5">
    <source>
        <dbReference type="ARBA" id="ARBA00022833"/>
    </source>
</evidence>
<accession>A0A1R1LJ77</accession>
<keyword evidence="10" id="KW-1185">Reference proteome</keyword>
<evidence type="ECO:0000313" key="9">
    <source>
        <dbReference type="EMBL" id="OMH27587.1"/>
    </source>
</evidence>
<dbReference type="GO" id="GO:0005737">
    <property type="term" value="C:cytoplasm"/>
    <property type="evidence" value="ECO:0007669"/>
    <property type="project" value="UniProtKB-SubCell"/>
</dbReference>
<feature type="binding site" evidence="7">
    <location>
        <position position="79"/>
    </location>
    <ligand>
        <name>4-imidazolone-5-propanoate</name>
        <dbReference type="ChEBI" id="CHEBI:77893"/>
    </ligand>
</feature>
<feature type="binding site" evidence="7">
    <location>
        <position position="228"/>
    </location>
    <ligand>
        <name>4-imidazolone-5-propanoate</name>
        <dbReference type="ChEBI" id="CHEBI:77893"/>
    </ligand>
</feature>
<feature type="binding site" evidence="7">
    <location>
        <position position="225"/>
    </location>
    <ligand>
        <name>Fe(3+)</name>
        <dbReference type="ChEBI" id="CHEBI:29034"/>
    </ligand>
</feature>
<organism evidence="9 10">
    <name type="scientific">Tersicoccus phoenicis</name>
    <dbReference type="NCBI Taxonomy" id="554083"/>
    <lineage>
        <taxon>Bacteria</taxon>
        <taxon>Bacillati</taxon>
        <taxon>Actinomycetota</taxon>
        <taxon>Actinomycetes</taxon>
        <taxon>Micrococcales</taxon>
        <taxon>Micrococcaceae</taxon>
        <taxon>Tersicoccus</taxon>
    </lineage>
</organism>
<dbReference type="EMBL" id="MRDE01000016">
    <property type="protein sequence ID" value="OMH27587.1"/>
    <property type="molecule type" value="Genomic_DNA"/>
</dbReference>
<comment type="caution">
    <text evidence="9">The sequence shown here is derived from an EMBL/GenBank/DDBJ whole genome shotgun (WGS) entry which is preliminary data.</text>
</comment>
<keyword evidence="2 7" id="KW-0479">Metal-binding</keyword>
<comment type="pathway">
    <text evidence="7">Amino-acid degradation; L-histidine degradation into L-glutamate; N-formimidoyl-L-glutamate from L-histidine: step 3/3.</text>
</comment>
<dbReference type="InterPro" id="IPR005920">
    <property type="entry name" value="HutI"/>
</dbReference>
<keyword evidence="7" id="KW-0963">Cytoplasm</keyword>
<evidence type="ECO:0000313" key="10">
    <source>
        <dbReference type="Proteomes" id="UP000187085"/>
    </source>
</evidence>
<evidence type="ECO:0000256" key="4">
    <source>
        <dbReference type="ARBA" id="ARBA00022808"/>
    </source>
</evidence>
<feature type="binding site" evidence="7">
    <location>
        <position position="72"/>
    </location>
    <ligand>
        <name>Fe(3+)</name>
        <dbReference type="ChEBI" id="CHEBI:29034"/>
    </ligand>
</feature>
<evidence type="ECO:0000256" key="6">
    <source>
        <dbReference type="ARBA" id="ARBA00023004"/>
    </source>
</evidence>
<proteinExistence type="inferred from homology"/>
<sequence>MSLSDRGSVLITGIAELTTVDEELGTIPDAAVVIEGERIAWAGPASRAPAADRAVDVGGRAVLPGWVDSHTHLVFDGDRAPEFAARMAGQAYEAGGIAVTADATRAADDARLDTLVAARVREALAGGTTSLETKTGYGLTVRDEARSARIAAAHVEDVTFLGAHLVPDGLDPDDYVELVCGSMLSAVAPHVRWADVFCERGAFTVEQSRRVLTACRDAGLGLRVHGNQLGPGGGVALAVELRAASVDHVNHLTDDDVEALAGSATVATVLPACDLSTRAPLAPARQLLDAGATVAIASNANPGTSWTTSMNFCVATAVLQMGLSVAEAVEAATLGGARALRRDIGTADRPAIGRLAVDTRADLHVLDAPSAVHLAYRPGMPLTWAVWRRGEQLVRPVGRP</sequence>